<keyword evidence="2" id="KW-0808">Transferase</keyword>
<dbReference type="EMBL" id="FUZA01000001">
    <property type="protein sequence ID" value="SKB50747.1"/>
    <property type="molecule type" value="Genomic_DNA"/>
</dbReference>
<dbReference type="InterPro" id="IPR001173">
    <property type="entry name" value="Glyco_trans_2-like"/>
</dbReference>
<dbReference type="Proteomes" id="UP000190897">
    <property type="component" value="Unassembled WGS sequence"/>
</dbReference>
<dbReference type="GO" id="GO:0016758">
    <property type="term" value="F:hexosyltransferase activity"/>
    <property type="evidence" value="ECO:0007669"/>
    <property type="project" value="UniProtKB-ARBA"/>
</dbReference>
<reference evidence="3" key="1">
    <citation type="submission" date="2017-02" db="EMBL/GenBank/DDBJ databases">
        <authorList>
            <person name="Varghese N."/>
            <person name="Submissions S."/>
        </authorList>
    </citation>
    <scope>NUCLEOTIDE SEQUENCE [LARGE SCALE GENOMIC DNA]</scope>
    <source>
        <strain evidence="3">DSM 22270</strain>
    </source>
</reference>
<dbReference type="Pfam" id="PF00535">
    <property type="entry name" value="Glycos_transf_2"/>
    <property type="match status" value="1"/>
</dbReference>
<dbReference type="AlphaFoldDB" id="A0A1T5BUE6"/>
<keyword evidence="3" id="KW-1185">Reference proteome</keyword>
<dbReference type="RefSeq" id="WP_170916560.1">
    <property type="nucleotide sequence ID" value="NZ_FUZA01000001.1"/>
</dbReference>
<evidence type="ECO:0000313" key="3">
    <source>
        <dbReference type="Proteomes" id="UP000190897"/>
    </source>
</evidence>
<proteinExistence type="predicted"/>
<dbReference type="PANTHER" id="PTHR22916:SF3">
    <property type="entry name" value="UDP-GLCNAC:BETAGAL BETA-1,3-N-ACETYLGLUCOSAMINYLTRANSFERASE-LIKE PROTEIN 1"/>
    <property type="match status" value="1"/>
</dbReference>
<feature type="domain" description="Glycosyltransferase 2-like" evidence="1">
    <location>
        <begin position="4"/>
        <end position="144"/>
    </location>
</feature>
<dbReference type="Gene3D" id="3.90.550.10">
    <property type="entry name" value="Spore Coat Polysaccharide Biosynthesis Protein SpsA, Chain A"/>
    <property type="match status" value="1"/>
</dbReference>
<dbReference type="CDD" id="cd00761">
    <property type="entry name" value="Glyco_tranf_GTA_type"/>
    <property type="match status" value="1"/>
</dbReference>
<sequence length="307" mass="34698">MLISICIPTYSRLDYLKQSVQSCLDQTYPNIEICVSQDPKKDGPDREIMEWCQQQMLQVPLFTYNLNTENLGLAGNWNECVQIASGKYMIIIGDDDILLPDFIQSLVTELEAGQADVAFSNQYFIDEKGEVLHAYTDEANATYHRNDLPHGRVADAVATVLNNSVPMSAALIRRDLLLKYNFDTSLNTPEFEVFLRIAVNGGSFIYHSEKLACYRVHPLAATSGGLTIDKLLRNVISIEVPSRYQKQKYDFVSSKLIPGINMSLRRGDKTLAMAFMKSPYYPKNKMHIRLAQAMISTLPAWAIQKIL</sequence>
<dbReference type="PANTHER" id="PTHR22916">
    <property type="entry name" value="GLYCOSYLTRANSFERASE"/>
    <property type="match status" value="1"/>
</dbReference>
<evidence type="ECO:0000313" key="2">
    <source>
        <dbReference type="EMBL" id="SKB50747.1"/>
    </source>
</evidence>
<protein>
    <submittedName>
        <fullName evidence="2">Glycosyl transferase family 2</fullName>
    </submittedName>
</protein>
<name>A0A1T5BUE6_9BACT</name>
<dbReference type="STRING" id="651661.SAMN05660293_00616"/>
<accession>A0A1T5BUE6</accession>
<organism evidence="2 3">
    <name type="scientific">Dyadobacter psychrophilus</name>
    <dbReference type="NCBI Taxonomy" id="651661"/>
    <lineage>
        <taxon>Bacteria</taxon>
        <taxon>Pseudomonadati</taxon>
        <taxon>Bacteroidota</taxon>
        <taxon>Cytophagia</taxon>
        <taxon>Cytophagales</taxon>
        <taxon>Spirosomataceae</taxon>
        <taxon>Dyadobacter</taxon>
    </lineage>
</organism>
<evidence type="ECO:0000259" key="1">
    <source>
        <dbReference type="Pfam" id="PF00535"/>
    </source>
</evidence>
<dbReference type="InterPro" id="IPR029044">
    <property type="entry name" value="Nucleotide-diphossugar_trans"/>
</dbReference>
<dbReference type="SUPFAM" id="SSF53448">
    <property type="entry name" value="Nucleotide-diphospho-sugar transferases"/>
    <property type="match status" value="1"/>
</dbReference>
<gene>
    <name evidence="2" type="ORF">SAMN05660293_00616</name>
</gene>